<reference evidence="2" key="1">
    <citation type="submission" date="2022-11" db="UniProtKB">
        <authorList>
            <consortium name="WormBaseParasite"/>
        </authorList>
    </citation>
    <scope>IDENTIFICATION</scope>
</reference>
<organism evidence="1 2">
    <name type="scientific">Panagrolaimus sp. JU765</name>
    <dbReference type="NCBI Taxonomy" id="591449"/>
    <lineage>
        <taxon>Eukaryota</taxon>
        <taxon>Metazoa</taxon>
        <taxon>Ecdysozoa</taxon>
        <taxon>Nematoda</taxon>
        <taxon>Chromadorea</taxon>
        <taxon>Rhabditida</taxon>
        <taxon>Tylenchina</taxon>
        <taxon>Panagrolaimomorpha</taxon>
        <taxon>Panagrolaimoidea</taxon>
        <taxon>Panagrolaimidae</taxon>
        <taxon>Panagrolaimus</taxon>
    </lineage>
</organism>
<proteinExistence type="predicted"/>
<dbReference type="WBParaSite" id="JU765_v2.g8268.t1">
    <property type="protein sequence ID" value="JU765_v2.g8268.t1"/>
    <property type="gene ID" value="JU765_v2.g8268"/>
</dbReference>
<evidence type="ECO:0000313" key="1">
    <source>
        <dbReference type="Proteomes" id="UP000887576"/>
    </source>
</evidence>
<sequence>MSDTFKSLINSPYMNKLSNKTPFKILIYNGDVSLKATTMEAEYFVETLSNDLNALGSTRTAWNYKQPTSAGNTRVAGYRKVFNFNQNVVIELSTVKGAGSFVAVDRPGPALQMFANFIGSSSSVEIGKPIQFSMQRQPLKPEFQQPSIPPTLGSTPSSSISSTMAPSTSIASTTTAAPVTAPPPPTTTPVTGPSPPTTTPYSGPSPPTTTSGTGPTVPTTTPGTVPTTTSGSTPATSSQTGTNPTPSTAPASSTLTGSS</sequence>
<dbReference type="Proteomes" id="UP000887576">
    <property type="component" value="Unplaced"/>
</dbReference>
<protein>
    <submittedName>
        <fullName evidence="2">Uncharacterized protein</fullName>
    </submittedName>
</protein>
<name>A0AC34RMV5_9BILA</name>
<evidence type="ECO:0000313" key="2">
    <source>
        <dbReference type="WBParaSite" id="JU765_v2.g8268.t1"/>
    </source>
</evidence>
<accession>A0AC34RMV5</accession>